<dbReference type="EMBL" id="RDQH01000342">
    <property type="protein sequence ID" value="RXH70838.1"/>
    <property type="molecule type" value="Genomic_DNA"/>
</dbReference>
<dbReference type="PANTHER" id="PTHR32191">
    <property type="entry name" value="TETRASPANIN-8-RELATED"/>
    <property type="match status" value="1"/>
</dbReference>
<evidence type="ECO:0000313" key="8">
    <source>
        <dbReference type="Proteomes" id="UP000290289"/>
    </source>
</evidence>
<sequence length="265" mass="29795">MNLANNLLGLLNILTFLISVPIVIVGVQLYRVNAAGQCLEVFRLPVLVLGVLIMVMSIVGIISACCRISWLLWIYLLVMLLLLIGLMSIYAISFFIIWKSGGGTRVPGTELKEYKLSGYAEWLQNTVQGKGWDSLKNCLVVSQACNYMPKNDTKIQEFNMKELPPIMAGCCKPLAECGFSYKSPTVWIRNNSTSSSPDCKAWNNDPKVLCYNCDSCKAGTLEQLLDTWKSMHFLKIVFLGFLVLVYSIGCCAFKNTRKKPDYWRQ</sequence>
<accession>A0A498HH66</accession>
<evidence type="ECO:0000256" key="3">
    <source>
        <dbReference type="ARBA" id="ARBA00022692"/>
    </source>
</evidence>
<dbReference type="InterPro" id="IPR018499">
    <property type="entry name" value="Tetraspanin/Peripherin"/>
</dbReference>
<gene>
    <name evidence="7" type="ORF">DVH24_015460</name>
</gene>
<name>A0A498HH66_MALDO</name>
<evidence type="ECO:0000256" key="6">
    <source>
        <dbReference type="SAM" id="Phobius"/>
    </source>
</evidence>
<comment type="subcellular location">
    <subcellularLocation>
        <location evidence="1">Membrane</location>
        <topology evidence="1">Multi-pass membrane protein</topology>
    </subcellularLocation>
</comment>
<comment type="caution">
    <text evidence="7">The sequence shown here is derived from an EMBL/GenBank/DDBJ whole genome shotgun (WGS) entry which is preliminary data.</text>
</comment>
<keyword evidence="8" id="KW-1185">Reference proteome</keyword>
<keyword evidence="3 6" id="KW-0812">Transmembrane</keyword>
<dbReference type="Pfam" id="PF00335">
    <property type="entry name" value="Tetraspanin"/>
    <property type="match status" value="1"/>
</dbReference>
<feature type="transmembrane region" description="Helical" evidence="6">
    <location>
        <begin position="233"/>
        <end position="253"/>
    </location>
</feature>
<organism evidence="7 8">
    <name type="scientific">Malus domestica</name>
    <name type="common">Apple</name>
    <name type="synonym">Pyrus malus</name>
    <dbReference type="NCBI Taxonomy" id="3750"/>
    <lineage>
        <taxon>Eukaryota</taxon>
        <taxon>Viridiplantae</taxon>
        <taxon>Streptophyta</taxon>
        <taxon>Embryophyta</taxon>
        <taxon>Tracheophyta</taxon>
        <taxon>Spermatophyta</taxon>
        <taxon>Magnoliopsida</taxon>
        <taxon>eudicotyledons</taxon>
        <taxon>Gunneridae</taxon>
        <taxon>Pentapetalae</taxon>
        <taxon>rosids</taxon>
        <taxon>fabids</taxon>
        <taxon>Rosales</taxon>
        <taxon>Rosaceae</taxon>
        <taxon>Amygdaloideae</taxon>
        <taxon>Maleae</taxon>
        <taxon>Malus</taxon>
    </lineage>
</organism>
<keyword evidence="5 6" id="KW-0472">Membrane</keyword>
<dbReference type="AlphaFoldDB" id="A0A498HH66"/>
<reference evidence="7 8" key="1">
    <citation type="submission" date="2018-10" db="EMBL/GenBank/DDBJ databases">
        <title>A high-quality apple genome assembly.</title>
        <authorList>
            <person name="Hu J."/>
        </authorList>
    </citation>
    <scope>NUCLEOTIDE SEQUENCE [LARGE SCALE GENOMIC DNA]</scope>
    <source>
        <strain evidence="8">cv. HFTH1</strain>
        <tissue evidence="7">Young leaf</tissue>
    </source>
</reference>
<dbReference type="GO" id="GO:0009734">
    <property type="term" value="P:auxin-activated signaling pathway"/>
    <property type="evidence" value="ECO:0007669"/>
    <property type="project" value="InterPro"/>
</dbReference>
<dbReference type="Gramene" id="mRNA:MD16G0221000">
    <property type="protein sequence ID" value="mRNA:MD16G0221000"/>
    <property type="gene ID" value="MD16G0221000"/>
</dbReference>
<evidence type="ECO:0000256" key="4">
    <source>
        <dbReference type="ARBA" id="ARBA00022989"/>
    </source>
</evidence>
<feature type="transmembrane region" description="Helical" evidence="6">
    <location>
        <begin position="42"/>
        <end position="65"/>
    </location>
</feature>
<dbReference type="Proteomes" id="UP000290289">
    <property type="component" value="Chromosome 16"/>
</dbReference>
<comment type="similarity">
    <text evidence="2">Belongs to the tetraspanin (TM4SF) family.</text>
</comment>
<proteinExistence type="inferred from homology"/>
<dbReference type="GO" id="GO:0016020">
    <property type="term" value="C:membrane"/>
    <property type="evidence" value="ECO:0007669"/>
    <property type="project" value="UniProtKB-SubCell"/>
</dbReference>
<evidence type="ECO:0000256" key="1">
    <source>
        <dbReference type="ARBA" id="ARBA00004141"/>
    </source>
</evidence>
<protein>
    <submittedName>
        <fullName evidence="7">Uncharacterized protein</fullName>
    </submittedName>
</protein>
<feature type="transmembrane region" description="Helical" evidence="6">
    <location>
        <begin position="7"/>
        <end position="30"/>
    </location>
</feature>
<keyword evidence="4 6" id="KW-1133">Transmembrane helix</keyword>
<dbReference type="OrthoDB" id="1142890at2759"/>
<evidence type="ECO:0000313" key="7">
    <source>
        <dbReference type="EMBL" id="RXH70838.1"/>
    </source>
</evidence>
<evidence type="ECO:0000256" key="2">
    <source>
        <dbReference type="ARBA" id="ARBA00006840"/>
    </source>
</evidence>
<dbReference type="InterPro" id="IPR044991">
    <property type="entry name" value="TET_plant"/>
</dbReference>
<feature type="transmembrane region" description="Helical" evidence="6">
    <location>
        <begin position="72"/>
        <end position="98"/>
    </location>
</feature>
<evidence type="ECO:0000256" key="5">
    <source>
        <dbReference type="ARBA" id="ARBA00023136"/>
    </source>
</evidence>